<dbReference type="PROSITE" id="PS50022">
    <property type="entry name" value="FA58C_3"/>
    <property type="match status" value="1"/>
</dbReference>
<dbReference type="PROSITE" id="PS00018">
    <property type="entry name" value="EF_HAND_1"/>
    <property type="match status" value="1"/>
</dbReference>
<sequence length="547" mass="57474">MMMHIGKIRVLTAARVIVWLPIAILIAFLFCFLGVTAAKAASTNVALNKTAASSCSSAPYAASGAVDGSIAPTARWYCSVGISGEPMWLQVDLGTTYRVDSYSLTGMGQLGGGWDASLNPRSFRLQKSNDAKSWTDVDTVTGNNESIVTRGQFSPFDSRYVRVYIDQGNQTNNMWASIMELQVFGDLPPSSNADLSGLLLSSAESNDLVELEPAFSAGDQEYTAAVAYTVYSVNLKPITAEPNATVTVNGAHLSAGSAASIPLSVGSNTISVVVTAQDGLSSKTYSLTVTRAKSSNADLSGFSLTSGAPNETITLSPVFQPANINYTSTVSSDVYSVRISAVTAELGADLSISVNGTTVTGAAYSNLLTGDNVIKVTVTAPDLLTTKQYTVHVTKLESSNNEVSAVLYGDVPLTRGGDSFALDVGYEINHAAFRVLLSDPAASFTVTGATYSAGTGSVVLPSLPLGTNGFTIQAKAPNGAVKNYSVSVTRSPQPSLGYIDLNQDGIVDINDVIKLANQVYDINLDDKVDGDDVTFMLLQIRTLTAER</sequence>
<proteinExistence type="predicted"/>
<dbReference type="PANTHER" id="PTHR45713">
    <property type="entry name" value="FTP DOMAIN-CONTAINING PROTEIN"/>
    <property type="match status" value="1"/>
</dbReference>
<evidence type="ECO:0000313" key="3">
    <source>
        <dbReference type="Proteomes" id="UP000293142"/>
    </source>
</evidence>
<dbReference type="Pfam" id="PF00754">
    <property type="entry name" value="F5_F8_type_C"/>
    <property type="match status" value="1"/>
</dbReference>
<organism evidence="2 3">
    <name type="scientific">Paenibacillus thalictri</name>
    <dbReference type="NCBI Taxonomy" id="2527873"/>
    <lineage>
        <taxon>Bacteria</taxon>
        <taxon>Bacillati</taxon>
        <taxon>Bacillota</taxon>
        <taxon>Bacilli</taxon>
        <taxon>Bacillales</taxon>
        <taxon>Paenibacillaceae</taxon>
        <taxon>Paenibacillus</taxon>
    </lineage>
</organism>
<dbReference type="EMBL" id="SIRE01000013">
    <property type="protein sequence ID" value="TBL76624.1"/>
    <property type="molecule type" value="Genomic_DNA"/>
</dbReference>
<dbReference type="InterPro" id="IPR008979">
    <property type="entry name" value="Galactose-bd-like_sf"/>
</dbReference>
<keyword evidence="3" id="KW-1185">Reference proteome</keyword>
<evidence type="ECO:0000259" key="1">
    <source>
        <dbReference type="PROSITE" id="PS50022"/>
    </source>
</evidence>
<dbReference type="SUPFAM" id="SSF49785">
    <property type="entry name" value="Galactose-binding domain-like"/>
    <property type="match status" value="1"/>
</dbReference>
<dbReference type="InterPro" id="IPR000421">
    <property type="entry name" value="FA58C"/>
</dbReference>
<dbReference type="InterPro" id="IPR018247">
    <property type="entry name" value="EF_Hand_1_Ca_BS"/>
</dbReference>
<feature type="domain" description="F5/8 type C" evidence="1">
    <location>
        <begin position="31"/>
        <end position="186"/>
    </location>
</feature>
<gene>
    <name evidence="2" type="ORF">EYB31_19565</name>
</gene>
<reference evidence="2 3" key="1">
    <citation type="submission" date="2019-02" db="EMBL/GenBank/DDBJ databases">
        <title>Paenibacillus sp. nov., isolated from surface-sterilized tissue of Thalictrum simplex L.</title>
        <authorList>
            <person name="Tuo L."/>
        </authorList>
    </citation>
    <scope>NUCLEOTIDE SEQUENCE [LARGE SCALE GENOMIC DNA]</scope>
    <source>
        <strain evidence="2 3">N2SHLJ1</strain>
    </source>
</reference>
<dbReference type="Gene3D" id="2.60.120.260">
    <property type="entry name" value="Galactose-binding domain-like"/>
    <property type="match status" value="1"/>
</dbReference>
<dbReference type="PANTHER" id="PTHR45713:SF6">
    <property type="entry name" value="F5_8 TYPE C DOMAIN-CONTAINING PROTEIN"/>
    <property type="match status" value="1"/>
</dbReference>
<dbReference type="InterPro" id="IPR025883">
    <property type="entry name" value="Cadherin-like_domain"/>
</dbReference>
<dbReference type="Proteomes" id="UP000293142">
    <property type="component" value="Unassembled WGS sequence"/>
</dbReference>
<dbReference type="Pfam" id="PF12733">
    <property type="entry name" value="Cadherin-like"/>
    <property type="match status" value="2"/>
</dbReference>
<dbReference type="InterPro" id="IPR051941">
    <property type="entry name" value="BG_Antigen-Binding_Lectin"/>
</dbReference>
<accession>A0A4Q9DS99</accession>
<evidence type="ECO:0000313" key="2">
    <source>
        <dbReference type="EMBL" id="TBL76624.1"/>
    </source>
</evidence>
<name>A0A4Q9DS99_9BACL</name>
<dbReference type="AlphaFoldDB" id="A0A4Q9DS99"/>
<dbReference type="OrthoDB" id="9802993at2"/>
<comment type="caution">
    <text evidence="2">The sequence shown here is derived from an EMBL/GenBank/DDBJ whole genome shotgun (WGS) entry which is preliminary data.</text>
</comment>
<protein>
    <recommendedName>
        <fullName evidence="1">F5/8 type C domain-containing protein</fullName>
    </recommendedName>
</protein>